<dbReference type="AlphaFoldDB" id="A0A212RMC9"/>
<feature type="domain" description="PDZ" evidence="4">
    <location>
        <begin position="212"/>
        <end position="288"/>
    </location>
</feature>
<reference evidence="6" key="1">
    <citation type="submission" date="2017-06" db="EMBL/GenBank/DDBJ databases">
        <authorList>
            <person name="Varghese N."/>
            <person name="Submissions S."/>
        </authorList>
    </citation>
    <scope>NUCLEOTIDE SEQUENCE [LARGE SCALE GENOMIC DNA]</scope>
    <source>
        <strain evidence="6">JAD2</strain>
    </source>
</reference>
<dbReference type="PRINTS" id="PR00834">
    <property type="entry name" value="PROTEASES2C"/>
</dbReference>
<gene>
    <name evidence="5" type="ORF">SAMN02746019_00019200</name>
</gene>
<dbReference type="GO" id="GO:0042597">
    <property type="term" value="C:periplasmic space"/>
    <property type="evidence" value="ECO:0007669"/>
    <property type="project" value="TreeGrafter"/>
</dbReference>
<dbReference type="Gene3D" id="2.40.10.10">
    <property type="entry name" value="Trypsin-like serine proteases"/>
    <property type="match status" value="2"/>
</dbReference>
<dbReference type="SUPFAM" id="SSF50156">
    <property type="entry name" value="PDZ domain-like"/>
    <property type="match status" value="1"/>
</dbReference>
<dbReference type="InterPro" id="IPR001940">
    <property type="entry name" value="Peptidase_S1C"/>
</dbReference>
<dbReference type="InterPro" id="IPR043504">
    <property type="entry name" value="Peptidase_S1_PA_chymotrypsin"/>
</dbReference>
<dbReference type="Gene3D" id="2.30.42.10">
    <property type="match status" value="1"/>
</dbReference>
<dbReference type="OrthoDB" id="9792183at2"/>
<keyword evidence="3" id="KW-0378">Hydrolase</keyword>
<dbReference type="InterPro" id="IPR009003">
    <property type="entry name" value="Peptidase_S1_PA"/>
</dbReference>
<dbReference type="EMBL" id="FYEK01000071">
    <property type="protein sequence ID" value="SNB73531.1"/>
    <property type="molecule type" value="Genomic_DNA"/>
</dbReference>
<proteinExistence type="inferred from homology"/>
<evidence type="ECO:0000256" key="2">
    <source>
        <dbReference type="ARBA" id="ARBA00022670"/>
    </source>
</evidence>
<organism evidence="5 6">
    <name type="scientific">Thermoflexus hugenholtzii JAD2</name>
    <dbReference type="NCBI Taxonomy" id="877466"/>
    <lineage>
        <taxon>Bacteria</taxon>
        <taxon>Bacillati</taxon>
        <taxon>Chloroflexota</taxon>
        <taxon>Thermoflexia</taxon>
        <taxon>Thermoflexales</taxon>
        <taxon>Thermoflexaceae</taxon>
        <taxon>Thermoflexus</taxon>
    </lineage>
</organism>
<name>A0A212RMC9_9CHLR</name>
<sequence>MEREFLNPLVALSEALAEAAARGAAATVTVDARDRWPASGVGYAADLVLTADHVIEREEIRVVLPDGRERTAVRISRDPATDLALLRVSEGSVPVLEIAEREPRVGQIVLALGRPTSEGIQASLGVITAVGGPLRTPWGGWLERYLRTDATMYPGFSGGPLIDGEGRAVGINTSGLAGIPLSIPIRLAWRVAEALAREGQVRRGYLGIRTQSVPLAPAQQEALGRPQSHGLLIVGVEEGSPAAQAGLRPGDILTAFQGHPVQEVEDLQTRLFGDVVGRSVEVEVLRGEERRTLSLIIGERREAWEAERWPFRGGPWRGFRRRWMPPWGPSWSR</sequence>
<dbReference type="InterPro" id="IPR001478">
    <property type="entry name" value="PDZ"/>
</dbReference>
<comment type="similarity">
    <text evidence="1">Belongs to the peptidase S1C family.</text>
</comment>
<dbReference type="GO" id="GO:0006515">
    <property type="term" value="P:protein quality control for misfolded or incompletely synthesized proteins"/>
    <property type="evidence" value="ECO:0007669"/>
    <property type="project" value="TreeGrafter"/>
</dbReference>
<accession>A0A212RMC9</accession>
<dbReference type="InParanoid" id="A0A212RMC9"/>
<evidence type="ECO:0000256" key="1">
    <source>
        <dbReference type="ARBA" id="ARBA00010541"/>
    </source>
</evidence>
<dbReference type="Pfam" id="PF13365">
    <property type="entry name" value="Trypsin_2"/>
    <property type="match status" value="1"/>
</dbReference>
<dbReference type="PROSITE" id="PS50106">
    <property type="entry name" value="PDZ"/>
    <property type="match status" value="1"/>
</dbReference>
<dbReference type="Pfam" id="PF13180">
    <property type="entry name" value="PDZ_2"/>
    <property type="match status" value="1"/>
</dbReference>
<evidence type="ECO:0000259" key="4">
    <source>
        <dbReference type="PROSITE" id="PS50106"/>
    </source>
</evidence>
<keyword evidence="6" id="KW-1185">Reference proteome</keyword>
<evidence type="ECO:0000313" key="5">
    <source>
        <dbReference type="EMBL" id="SNB73531.1"/>
    </source>
</evidence>
<dbReference type="GO" id="GO:0004252">
    <property type="term" value="F:serine-type endopeptidase activity"/>
    <property type="evidence" value="ECO:0007669"/>
    <property type="project" value="InterPro"/>
</dbReference>
<protein>
    <submittedName>
        <fullName evidence="5">Serine protease, S1-C subfamily, contains C-terminal PDZ domain</fullName>
    </submittedName>
</protein>
<evidence type="ECO:0000313" key="6">
    <source>
        <dbReference type="Proteomes" id="UP000197025"/>
    </source>
</evidence>
<dbReference type="InterPro" id="IPR036034">
    <property type="entry name" value="PDZ_sf"/>
</dbReference>
<dbReference type="SMART" id="SM00228">
    <property type="entry name" value="PDZ"/>
    <property type="match status" value="1"/>
</dbReference>
<dbReference type="RefSeq" id="WP_088572173.1">
    <property type="nucleotide sequence ID" value="NZ_FYEK01000071.1"/>
</dbReference>
<evidence type="ECO:0000256" key="3">
    <source>
        <dbReference type="ARBA" id="ARBA00022801"/>
    </source>
</evidence>
<dbReference type="PANTHER" id="PTHR22939:SF129">
    <property type="entry name" value="SERINE PROTEASE HTRA2, MITOCHONDRIAL"/>
    <property type="match status" value="1"/>
</dbReference>
<dbReference type="Proteomes" id="UP000197025">
    <property type="component" value="Unassembled WGS sequence"/>
</dbReference>
<dbReference type="PANTHER" id="PTHR22939">
    <property type="entry name" value="SERINE PROTEASE FAMILY S1C HTRA-RELATED"/>
    <property type="match status" value="1"/>
</dbReference>
<dbReference type="CDD" id="cd06779">
    <property type="entry name" value="cpPDZ_Deg_HtrA-like"/>
    <property type="match status" value="1"/>
</dbReference>
<dbReference type="SUPFAM" id="SSF50494">
    <property type="entry name" value="Trypsin-like serine proteases"/>
    <property type="match status" value="1"/>
</dbReference>
<keyword evidence="2 5" id="KW-0645">Protease</keyword>